<name>A0A0G2EK87_PHACM</name>
<dbReference type="PANTHER" id="PTHR13296:SF0">
    <property type="entry name" value="PRE-MRNA-SPLICING FACTOR SPF27"/>
    <property type="match status" value="1"/>
</dbReference>
<dbReference type="GO" id="GO:0006397">
    <property type="term" value="P:mRNA processing"/>
    <property type="evidence" value="ECO:0007669"/>
    <property type="project" value="UniProtKB-KW"/>
</dbReference>
<dbReference type="PANTHER" id="PTHR13296">
    <property type="entry name" value="BCAS2 PROTEIN"/>
    <property type="match status" value="1"/>
</dbReference>
<dbReference type="EMBL" id="LCWF01000076">
    <property type="protein sequence ID" value="KKY22601.1"/>
    <property type="molecule type" value="Genomic_DNA"/>
</dbReference>
<dbReference type="OrthoDB" id="205794at2759"/>
<keyword evidence="7" id="KW-0175">Coiled coil</keyword>
<reference evidence="8 9" key="1">
    <citation type="submission" date="2015-05" db="EMBL/GenBank/DDBJ databases">
        <title>Distinctive expansion of gene families associated with plant cell wall degradation and secondary metabolism in the genomes of grapevine trunk pathogens.</title>
        <authorList>
            <person name="Lawrence D.P."/>
            <person name="Travadon R."/>
            <person name="Rolshausen P.E."/>
            <person name="Baumgartner K."/>
        </authorList>
    </citation>
    <scope>NUCLEOTIDE SEQUENCE [LARGE SCALE GENOMIC DNA]</scope>
    <source>
        <strain evidence="8">UCRPC4</strain>
    </source>
</reference>
<evidence type="ECO:0000256" key="2">
    <source>
        <dbReference type="ARBA" id="ARBA00010788"/>
    </source>
</evidence>
<evidence type="ECO:0000313" key="8">
    <source>
        <dbReference type="EMBL" id="KKY22601.1"/>
    </source>
</evidence>
<organism evidence="8 9">
    <name type="scientific">Phaeomoniella chlamydospora</name>
    <name type="common">Phaeoacremonium chlamydosporum</name>
    <dbReference type="NCBI Taxonomy" id="158046"/>
    <lineage>
        <taxon>Eukaryota</taxon>
        <taxon>Fungi</taxon>
        <taxon>Dikarya</taxon>
        <taxon>Ascomycota</taxon>
        <taxon>Pezizomycotina</taxon>
        <taxon>Eurotiomycetes</taxon>
        <taxon>Chaetothyriomycetidae</taxon>
        <taxon>Phaeomoniellales</taxon>
        <taxon>Phaeomoniellaceae</taxon>
        <taxon>Phaeomoniella</taxon>
    </lineage>
</organism>
<comment type="caution">
    <text evidence="8">The sequence shown here is derived from an EMBL/GenBank/DDBJ whole genome shotgun (WGS) entry which is preliminary data.</text>
</comment>
<keyword evidence="6" id="KW-0539">Nucleus</keyword>
<evidence type="ECO:0000256" key="5">
    <source>
        <dbReference type="ARBA" id="ARBA00023187"/>
    </source>
</evidence>
<feature type="coiled-coil region" evidence="7">
    <location>
        <begin position="142"/>
        <end position="215"/>
    </location>
</feature>
<gene>
    <name evidence="8" type="ORF">UCRPC4_g03296</name>
</gene>
<evidence type="ECO:0000256" key="6">
    <source>
        <dbReference type="ARBA" id="ARBA00023242"/>
    </source>
</evidence>
<dbReference type="InterPro" id="IPR008409">
    <property type="entry name" value="SPF27"/>
</dbReference>
<keyword evidence="5" id="KW-0508">mRNA splicing</keyword>
<reference evidence="8 9" key="2">
    <citation type="submission" date="2015-05" db="EMBL/GenBank/DDBJ databases">
        <authorList>
            <person name="Morales-Cruz A."/>
            <person name="Amrine K.C."/>
            <person name="Cantu D."/>
        </authorList>
    </citation>
    <scope>NUCLEOTIDE SEQUENCE [LARGE SCALE GENOMIC DNA]</scope>
    <source>
        <strain evidence="8">UCRPC4</strain>
    </source>
</reference>
<accession>A0A0G2EK87</accession>
<dbReference type="AlphaFoldDB" id="A0A0G2EK87"/>
<dbReference type="Proteomes" id="UP000053317">
    <property type="component" value="Unassembled WGS sequence"/>
</dbReference>
<comment type="similarity">
    <text evidence="2">Belongs to the SPF27 family.</text>
</comment>
<sequence length="218" mass="24362">MIHCLVCVSVGFVDLAHRVADIDQEATPAERAKADQLITAAIAPEHRKELHPLIPSEPEYNFSPLIQTELDRKAANLPMQGGIDLGRYEAPEAPSSDNGTETVGAWRDTLRKAYASNSYLSSRLANLSLLDEFGKNAWLIGNAQLEDILRVLEKELAEMKEATDNVNKARKAAQEESRGEIVNLEETWKRGIGRILEVEIATQHLRQEIIQLQKQDAR</sequence>
<evidence type="ECO:0000256" key="1">
    <source>
        <dbReference type="ARBA" id="ARBA00004123"/>
    </source>
</evidence>
<dbReference type="GO" id="GO:0000974">
    <property type="term" value="C:Prp19 complex"/>
    <property type="evidence" value="ECO:0007669"/>
    <property type="project" value="TreeGrafter"/>
</dbReference>
<keyword evidence="9" id="KW-1185">Reference proteome</keyword>
<evidence type="ECO:0000256" key="4">
    <source>
        <dbReference type="ARBA" id="ARBA00022728"/>
    </source>
</evidence>
<evidence type="ECO:0000256" key="3">
    <source>
        <dbReference type="ARBA" id="ARBA00022664"/>
    </source>
</evidence>
<protein>
    <submittedName>
        <fullName evidence="8">Putative bcas2 family protein</fullName>
    </submittedName>
</protein>
<dbReference type="Pfam" id="PF05700">
    <property type="entry name" value="BCAS2"/>
    <property type="match status" value="1"/>
</dbReference>
<evidence type="ECO:0000256" key="7">
    <source>
        <dbReference type="SAM" id="Coils"/>
    </source>
</evidence>
<proteinExistence type="inferred from homology"/>
<dbReference type="GO" id="GO:0008380">
    <property type="term" value="P:RNA splicing"/>
    <property type="evidence" value="ECO:0007669"/>
    <property type="project" value="UniProtKB-KW"/>
</dbReference>
<keyword evidence="4" id="KW-0747">Spliceosome</keyword>
<comment type="subcellular location">
    <subcellularLocation>
        <location evidence="1">Nucleus</location>
    </subcellularLocation>
</comment>
<dbReference type="GO" id="GO:0071013">
    <property type="term" value="C:catalytic step 2 spliceosome"/>
    <property type="evidence" value="ECO:0007669"/>
    <property type="project" value="TreeGrafter"/>
</dbReference>
<keyword evidence="3" id="KW-0507">mRNA processing</keyword>
<dbReference type="GO" id="GO:0071011">
    <property type="term" value="C:precatalytic spliceosome"/>
    <property type="evidence" value="ECO:0007669"/>
    <property type="project" value="TreeGrafter"/>
</dbReference>
<evidence type="ECO:0000313" key="9">
    <source>
        <dbReference type="Proteomes" id="UP000053317"/>
    </source>
</evidence>